<keyword evidence="4" id="KW-1185">Reference proteome</keyword>
<keyword evidence="2" id="KW-0732">Signal</keyword>
<feature type="compositionally biased region" description="Low complexity" evidence="1">
    <location>
        <begin position="39"/>
        <end position="52"/>
    </location>
</feature>
<proteinExistence type="predicted"/>
<evidence type="ECO:0000313" key="4">
    <source>
        <dbReference type="Proteomes" id="UP000502035"/>
    </source>
</evidence>
<dbReference type="AlphaFoldDB" id="A0A6G7YFQ4"/>
<evidence type="ECO:0000313" key="3">
    <source>
        <dbReference type="EMBL" id="QIK75623.1"/>
    </source>
</evidence>
<gene>
    <name evidence="3" type="ORF">G7071_09375</name>
</gene>
<accession>A0A6G7YFQ4</accession>
<protein>
    <recommendedName>
        <fullName evidence="5">Secreted protein</fullName>
    </recommendedName>
</protein>
<evidence type="ECO:0008006" key="5">
    <source>
        <dbReference type="Google" id="ProtNLM"/>
    </source>
</evidence>
<sequence>MATQPNRIVAALVALLATAALSACGDDSEVAPTTRESASDSPSVSSSESPLPDGAIPECADVWVDGATLPKDYTACTSDGETVKPVKRTCGFGAKLLEHDGRYFAMLGKPISDAGDLETNDDYQQLLSSCQA</sequence>
<feature type="region of interest" description="Disordered" evidence="1">
    <location>
        <begin position="26"/>
        <end position="55"/>
    </location>
</feature>
<feature type="chain" id="PRO_5038666864" description="Secreted protein" evidence="2">
    <location>
        <begin position="26"/>
        <end position="132"/>
    </location>
</feature>
<feature type="signal peptide" evidence="2">
    <location>
        <begin position="1"/>
        <end position="25"/>
    </location>
</feature>
<dbReference type="KEGG" id="npi:G7071_09375"/>
<reference evidence="3 4" key="1">
    <citation type="submission" date="2020-03" db="EMBL/GenBank/DDBJ databases">
        <title>Nocardioides sp. nov., isolated from fish.</title>
        <authorList>
            <person name="Hyun D.-W."/>
            <person name="Bae J.-W."/>
        </authorList>
    </citation>
    <scope>NUCLEOTIDE SEQUENCE [LARGE SCALE GENOMIC DNA]</scope>
    <source>
        <strain evidence="3 4">HDW12A</strain>
    </source>
</reference>
<evidence type="ECO:0000256" key="1">
    <source>
        <dbReference type="SAM" id="MobiDB-lite"/>
    </source>
</evidence>
<dbReference type="Proteomes" id="UP000502035">
    <property type="component" value="Chromosome"/>
</dbReference>
<dbReference type="RefSeq" id="WP_166317810.1">
    <property type="nucleotide sequence ID" value="NZ_CP049866.1"/>
</dbReference>
<dbReference type="PROSITE" id="PS51257">
    <property type="entry name" value="PROKAR_LIPOPROTEIN"/>
    <property type="match status" value="1"/>
</dbReference>
<dbReference type="EMBL" id="CP049866">
    <property type="protein sequence ID" value="QIK75623.1"/>
    <property type="molecule type" value="Genomic_DNA"/>
</dbReference>
<organism evidence="3 4">
    <name type="scientific">Nocardioides piscis</name>
    <dbReference type="NCBI Taxonomy" id="2714938"/>
    <lineage>
        <taxon>Bacteria</taxon>
        <taxon>Bacillati</taxon>
        <taxon>Actinomycetota</taxon>
        <taxon>Actinomycetes</taxon>
        <taxon>Propionibacteriales</taxon>
        <taxon>Nocardioidaceae</taxon>
        <taxon>Nocardioides</taxon>
    </lineage>
</organism>
<name>A0A6G7YFQ4_9ACTN</name>
<evidence type="ECO:0000256" key="2">
    <source>
        <dbReference type="SAM" id="SignalP"/>
    </source>
</evidence>